<dbReference type="AlphaFoldDB" id="M8DWW1"/>
<name>M8DWW1_9BACL</name>
<evidence type="ECO:0000256" key="1">
    <source>
        <dbReference type="ARBA" id="ARBA00006576"/>
    </source>
</evidence>
<protein>
    <submittedName>
        <fullName evidence="6">Guanine deaminase</fullName>
    </submittedName>
</protein>
<gene>
    <name evidence="6" type="ORF">I532_16293</name>
</gene>
<dbReference type="PATRIC" id="fig|1300222.3.peg.3403"/>
<accession>M8DWW1</accession>
<keyword evidence="2" id="KW-0479">Metal-binding</keyword>
<evidence type="ECO:0000256" key="3">
    <source>
        <dbReference type="ARBA" id="ARBA00022801"/>
    </source>
</evidence>
<dbReference type="FunFam" id="3.40.140.10:FF:000011">
    <property type="entry name" value="tRNA-specific adenosine deaminase"/>
    <property type="match status" value="1"/>
</dbReference>
<organism evidence="6 7">
    <name type="scientific">Brevibacillus borstelensis AK1</name>
    <dbReference type="NCBI Taxonomy" id="1300222"/>
    <lineage>
        <taxon>Bacteria</taxon>
        <taxon>Bacillati</taxon>
        <taxon>Bacillota</taxon>
        <taxon>Bacilli</taxon>
        <taxon>Bacillales</taxon>
        <taxon>Paenibacillaceae</taxon>
        <taxon>Brevibacillus</taxon>
    </lineage>
</organism>
<evidence type="ECO:0000256" key="2">
    <source>
        <dbReference type="ARBA" id="ARBA00022723"/>
    </source>
</evidence>
<dbReference type="InterPro" id="IPR016193">
    <property type="entry name" value="Cytidine_deaminase-like"/>
</dbReference>
<sequence length="223" mass="24515">MKKALHPTVGCIAFYFYRHIVGLACTFFKDSLMKVIGKSTAERQACRKPCFHATINKGKCPVRGGIMMTEQAFMQKAIQMACENASSGHGTPYGALVVKDGHIIGSGVNEVTATNDPTAHAEILAIREACKHENSIKLEGCVIYASGEPCPMCLAAIYYTGIKTVYYGYSKEEAVPFGFNSGAIYEQIALPMEQRSVQMKKLENDQSEPNPFVIWEQTQGKLD</sequence>
<feature type="domain" description="CMP/dCMP-type deaminase" evidence="5">
    <location>
        <begin position="68"/>
        <end position="182"/>
    </location>
</feature>
<reference evidence="6 7" key="1">
    <citation type="submission" date="2013-03" db="EMBL/GenBank/DDBJ databases">
        <title>Assembly of a new bacterial strain Brevibacillus borstelensis AK1.</title>
        <authorList>
            <person name="Rajan I."/>
            <person name="PoliReddy D."/>
            <person name="Sugumar T."/>
            <person name="Rathinam K."/>
            <person name="Alqarawi S."/>
            <person name="Khalil A.B."/>
            <person name="Sivakumar N."/>
        </authorList>
    </citation>
    <scope>NUCLEOTIDE SEQUENCE [LARGE SCALE GENOMIC DNA]</scope>
    <source>
        <strain evidence="6 7">AK1</strain>
    </source>
</reference>
<dbReference type="GO" id="GO:0006152">
    <property type="term" value="P:purine nucleoside catabolic process"/>
    <property type="evidence" value="ECO:0007669"/>
    <property type="project" value="TreeGrafter"/>
</dbReference>
<dbReference type="PROSITE" id="PS51747">
    <property type="entry name" value="CYT_DCMP_DEAMINASES_2"/>
    <property type="match status" value="1"/>
</dbReference>
<dbReference type="EMBL" id="APBN01000007">
    <property type="protein sequence ID" value="EMT51501.1"/>
    <property type="molecule type" value="Genomic_DNA"/>
</dbReference>
<dbReference type="SUPFAM" id="SSF53927">
    <property type="entry name" value="Cytidine deaminase-like"/>
    <property type="match status" value="1"/>
</dbReference>
<evidence type="ECO:0000313" key="6">
    <source>
        <dbReference type="EMBL" id="EMT51501.1"/>
    </source>
</evidence>
<keyword evidence="3" id="KW-0378">Hydrolase</keyword>
<dbReference type="GO" id="GO:0047974">
    <property type="term" value="F:guanosine deaminase activity"/>
    <property type="evidence" value="ECO:0007669"/>
    <property type="project" value="TreeGrafter"/>
</dbReference>
<dbReference type="PANTHER" id="PTHR11079:SF161">
    <property type="entry name" value="CMP_DCMP-TYPE DEAMINASE DOMAIN-CONTAINING PROTEIN"/>
    <property type="match status" value="1"/>
</dbReference>
<dbReference type="Gene3D" id="3.40.140.10">
    <property type="entry name" value="Cytidine Deaminase, domain 2"/>
    <property type="match status" value="1"/>
</dbReference>
<comment type="caution">
    <text evidence="6">The sequence shown here is derived from an EMBL/GenBank/DDBJ whole genome shotgun (WGS) entry which is preliminary data.</text>
</comment>
<evidence type="ECO:0000313" key="7">
    <source>
        <dbReference type="Proteomes" id="UP000012081"/>
    </source>
</evidence>
<dbReference type="STRING" id="1300222.I532_16293"/>
<evidence type="ECO:0000256" key="4">
    <source>
        <dbReference type="ARBA" id="ARBA00022833"/>
    </source>
</evidence>
<dbReference type="GO" id="GO:0008270">
    <property type="term" value="F:zinc ion binding"/>
    <property type="evidence" value="ECO:0007669"/>
    <property type="project" value="InterPro"/>
</dbReference>
<keyword evidence="7" id="KW-1185">Reference proteome</keyword>
<dbReference type="InterPro" id="IPR002125">
    <property type="entry name" value="CMP_dCMP_dom"/>
</dbReference>
<proteinExistence type="inferred from homology"/>
<dbReference type="PANTHER" id="PTHR11079">
    <property type="entry name" value="CYTOSINE DEAMINASE FAMILY MEMBER"/>
    <property type="match status" value="1"/>
</dbReference>
<dbReference type="InterPro" id="IPR016192">
    <property type="entry name" value="APOBEC/CMP_deaminase_Zn-bd"/>
</dbReference>
<dbReference type="CDD" id="cd01285">
    <property type="entry name" value="nucleoside_deaminase"/>
    <property type="match status" value="1"/>
</dbReference>
<evidence type="ECO:0000259" key="5">
    <source>
        <dbReference type="PROSITE" id="PS51747"/>
    </source>
</evidence>
<dbReference type="Proteomes" id="UP000012081">
    <property type="component" value="Unassembled WGS sequence"/>
</dbReference>
<keyword evidence="4" id="KW-0862">Zinc</keyword>
<dbReference type="Pfam" id="PF00383">
    <property type="entry name" value="dCMP_cyt_deam_1"/>
    <property type="match status" value="1"/>
</dbReference>
<comment type="similarity">
    <text evidence="1">Belongs to the cytidine and deoxycytidylate deaminase family.</text>
</comment>
<dbReference type="PROSITE" id="PS00903">
    <property type="entry name" value="CYT_DCMP_DEAMINASES_1"/>
    <property type="match status" value="1"/>
</dbReference>